<dbReference type="InterPro" id="IPR036179">
    <property type="entry name" value="Ig-like_dom_sf"/>
</dbReference>
<protein>
    <recommendedName>
        <fullName evidence="3">Ig-like domain-containing protein</fullName>
    </recommendedName>
</protein>
<name>A0A8C6T1N7_9GOBI</name>
<reference evidence="4" key="2">
    <citation type="submission" date="2025-09" db="UniProtKB">
        <authorList>
            <consortium name="Ensembl"/>
        </authorList>
    </citation>
    <scope>IDENTIFICATION</scope>
</reference>
<feature type="domain" description="Ig-like" evidence="3">
    <location>
        <begin position="1"/>
        <end position="112"/>
    </location>
</feature>
<feature type="signal peptide" evidence="2">
    <location>
        <begin position="1"/>
        <end position="19"/>
    </location>
</feature>
<keyword evidence="5" id="KW-1185">Reference proteome</keyword>
<keyword evidence="2" id="KW-0732">Signal</keyword>
<evidence type="ECO:0000256" key="2">
    <source>
        <dbReference type="SAM" id="SignalP"/>
    </source>
</evidence>
<reference evidence="4" key="1">
    <citation type="submission" date="2025-08" db="UniProtKB">
        <authorList>
            <consortium name="Ensembl"/>
        </authorList>
    </citation>
    <scope>IDENTIFICATION</scope>
</reference>
<dbReference type="PROSITE" id="PS50835">
    <property type="entry name" value="IG_LIKE"/>
    <property type="match status" value="1"/>
</dbReference>
<evidence type="ECO:0000256" key="1">
    <source>
        <dbReference type="SAM" id="MobiDB-lite"/>
    </source>
</evidence>
<dbReference type="SUPFAM" id="SSF48726">
    <property type="entry name" value="Immunoglobulin"/>
    <property type="match status" value="1"/>
</dbReference>
<organism evidence="4 5">
    <name type="scientific">Neogobius melanostomus</name>
    <name type="common">round goby</name>
    <dbReference type="NCBI Taxonomy" id="47308"/>
    <lineage>
        <taxon>Eukaryota</taxon>
        <taxon>Metazoa</taxon>
        <taxon>Chordata</taxon>
        <taxon>Craniata</taxon>
        <taxon>Vertebrata</taxon>
        <taxon>Euteleostomi</taxon>
        <taxon>Actinopterygii</taxon>
        <taxon>Neopterygii</taxon>
        <taxon>Teleostei</taxon>
        <taxon>Neoteleostei</taxon>
        <taxon>Acanthomorphata</taxon>
        <taxon>Gobiaria</taxon>
        <taxon>Gobiiformes</taxon>
        <taxon>Gobioidei</taxon>
        <taxon>Gobiidae</taxon>
        <taxon>Benthophilinae</taxon>
        <taxon>Neogobiini</taxon>
        <taxon>Neogobius</taxon>
    </lineage>
</organism>
<dbReference type="Gene3D" id="2.60.40.10">
    <property type="entry name" value="Immunoglobulins"/>
    <property type="match status" value="1"/>
</dbReference>
<dbReference type="Proteomes" id="UP000694523">
    <property type="component" value="Unplaced"/>
</dbReference>
<proteinExistence type="predicted"/>
<sequence length="184" mass="21437">AEGWIFTAVSLITIGRVQCLISKTFGNTRLEPKEEGFWYKQCFGVTPTVNKGSNKKVEFHRKLGNNRHFLLNDRDGRNYLQISKVKQSDSSVYHCILSFWTETIFLRNVTVIVVVQAGGSRTSKRRCASRRGRADPEVQRPRRGLRRTAESSLRKHDFIQYLCHPLKALYKTFEKCFFLFRKSK</sequence>
<dbReference type="InterPro" id="IPR007110">
    <property type="entry name" value="Ig-like_dom"/>
</dbReference>
<evidence type="ECO:0000259" key="3">
    <source>
        <dbReference type="PROSITE" id="PS50835"/>
    </source>
</evidence>
<evidence type="ECO:0000313" key="4">
    <source>
        <dbReference type="Ensembl" id="ENSNMLP00000011576.1"/>
    </source>
</evidence>
<dbReference type="AlphaFoldDB" id="A0A8C6T1N7"/>
<evidence type="ECO:0000313" key="5">
    <source>
        <dbReference type="Proteomes" id="UP000694523"/>
    </source>
</evidence>
<dbReference type="Ensembl" id="ENSNMLT00000013090.1">
    <property type="protein sequence ID" value="ENSNMLP00000011576.1"/>
    <property type="gene ID" value="ENSNMLG00000007865.1"/>
</dbReference>
<feature type="region of interest" description="Disordered" evidence="1">
    <location>
        <begin position="125"/>
        <end position="149"/>
    </location>
</feature>
<feature type="chain" id="PRO_5034489943" description="Ig-like domain-containing protein" evidence="2">
    <location>
        <begin position="20"/>
        <end position="184"/>
    </location>
</feature>
<dbReference type="InterPro" id="IPR013783">
    <property type="entry name" value="Ig-like_fold"/>
</dbReference>
<accession>A0A8C6T1N7</accession>